<organism evidence="2 3">
    <name type="scientific">Durusdinium trenchii</name>
    <dbReference type="NCBI Taxonomy" id="1381693"/>
    <lineage>
        <taxon>Eukaryota</taxon>
        <taxon>Sar</taxon>
        <taxon>Alveolata</taxon>
        <taxon>Dinophyceae</taxon>
        <taxon>Suessiales</taxon>
        <taxon>Symbiodiniaceae</taxon>
        <taxon>Durusdinium</taxon>
    </lineage>
</organism>
<keyword evidence="1" id="KW-0472">Membrane</keyword>
<protein>
    <submittedName>
        <fullName evidence="2">Uncharacterized protein</fullName>
    </submittedName>
</protein>
<accession>A0ABP0NCQ8</accession>
<keyword evidence="1" id="KW-1133">Transmembrane helix</keyword>
<comment type="caution">
    <text evidence="2">The sequence shown here is derived from an EMBL/GenBank/DDBJ whole genome shotgun (WGS) entry which is preliminary data.</text>
</comment>
<dbReference type="SUPFAM" id="SSF56176">
    <property type="entry name" value="FAD-binding/transporter-associated domain-like"/>
    <property type="match status" value="1"/>
</dbReference>
<feature type="transmembrane region" description="Helical" evidence="1">
    <location>
        <begin position="23"/>
        <end position="45"/>
    </location>
</feature>
<keyword evidence="3" id="KW-1185">Reference proteome</keyword>
<proteinExistence type="predicted"/>
<dbReference type="EMBL" id="CAXAMN010021620">
    <property type="protein sequence ID" value="CAK9061573.1"/>
    <property type="molecule type" value="Genomic_DNA"/>
</dbReference>
<feature type="transmembrane region" description="Helical" evidence="1">
    <location>
        <begin position="51"/>
        <end position="75"/>
    </location>
</feature>
<dbReference type="Proteomes" id="UP001642484">
    <property type="component" value="Unassembled WGS sequence"/>
</dbReference>
<evidence type="ECO:0000313" key="3">
    <source>
        <dbReference type="Proteomes" id="UP001642484"/>
    </source>
</evidence>
<keyword evidence="1" id="KW-0812">Transmembrane</keyword>
<dbReference type="InterPro" id="IPR016169">
    <property type="entry name" value="FAD-bd_PCMH_sub2"/>
</dbReference>
<evidence type="ECO:0000256" key="1">
    <source>
        <dbReference type="SAM" id="Phobius"/>
    </source>
</evidence>
<gene>
    <name evidence="2" type="ORF">CCMP2556_LOCUS30274</name>
</gene>
<reference evidence="2 3" key="1">
    <citation type="submission" date="2024-02" db="EMBL/GenBank/DDBJ databases">
        <authorList>
            <person name="Chen Y."/>
            <person name="Shah S."/>
            <person name="Dougan E. K."/>
            <person name="Thang M."/>
            <person name="Chan C."/>
        </authorList>
    </citation>
    <scope>NUCLEOTIDE SEQUENCE [LARGE SCALE GENOMIC DNA]</scope>
</reference>
<dbReference type="Gene3D" id="3.30.465.10">
    <property type="match status" value="1"/>
</dbReference>
<evidence type="ECO:0000313" key="2">
    <source>
        <dbReference type="EMBL" id="CAK9061573.1"/>
    </source>
</evidence>
<dbReference type="InterPro" id="IPR036318">
    <property type="entry name" value="FAD-bd_PCMH-like_sf"/>
</dbReference>
<name>A0ABP0NCQ8_9DINO</name>
<sequence>MSEPLAPEQTHGQRSCVRWDPCFNAPIGTCLAIILSVVCPVLIVYREDLPSASWIWVVLGAIMGFLGLWLLYASIAQGCRRRLRLGVWPVAEPDTLEKIIELCKGPNPAFAVGECWAYHTAIKYAQPEEKIIALGAFWSGVVSMSDDTVRVRTGMLWGEVMHVLWEKNRAPMDRPAFDQMSIGASVRVAAHGFFKDGWFIDYLRALQAVERGTGKVVEVKRGDYNFWEVAFGANYVLTEAEFETQQNRLVKVTGKSHATNANTTQQEVDAYVQAEALGWRDAPFVNMSVGGNAINRKWYTLDPVGVDEKDQNCLEYGRRLVWSGVSGIDSLGDAQTIIRENWLVPFVLGREFLGSANVEIFVKTDHGFDWDKIALFLVKFHAQYNGRCDLRERKRNGFTITAFDFIVFPNDIPAWFDMAYSQLKIKSGSLHPGKYTVPDAGQIQLLDHAKFWIEAS</sequence>